<dbReference type="InterPro" id="IPR026444">
    <property type="entry name" value="Secre_tail"/>
</dbReference>
<dbReference type="Proteomes" id="UP000184488">
    <property type="component" value="Unassembled WGS sequence"/>
</dbReference>
<dbReference type="STRING" id="415425.SAMN05444363_2730"/>
<dbReference type="Pfam" id="PF18962">
    <property type="entry name" value="Por_Secre_tail"/>
    <property type="match status" value="1"/>
</dbReference>
<keyword evidence="1" id="KW-0732">Signal</keyword>
<gene>
    <name evidence="3" type="ORF">SAMN05444363_2730</name>
</gene>
<sequence>QAGVDAAFNAWLAQFQTVNDGCSGTGGLQGQYAAPSLCEGGVVNVSYRIADNCTSDTASATFTLTAAQRLIVNCPRDIELTCGQDPRAEFNDWLLGFGFTGGCNPTATDLSGYEIPAAGQTLTITYIVSDNCNRESCTASFKMPSCNEPHCTYTQGYYGAYNGSACTVGGSPTTDYLIMLDAITDVGGTFDFGRIGTGNYFRLFLSDITGAANIGDNKIFKMLPGGGTPRALVGYDYYDNPIGVPSSWRNDNNPLTKSGPKTGAINNNLLSQTMTLFFNTHVDPTLVGFVLESHFATQDVACGSNVPIPDTYKEFSIPNSVINYLTSNGGATVGNLFNLANDALGGVNIGGLSHADVNKAVDVINNAFDQCRIRVPLQTSTFVYSSAVSSPLVEPIFTVYPVPFRDVINIKYDFDYSSKARIDIYDSKGMLLMSQDDNNAYLNKEISITPRFNRGEQQLFFIRVTTDRGMSTKKVISDK</sequence>
<reference evidence="4" key="1">
    <citation type="submission" date="2016-11" db="EMBL/GenBank/DDBJ databases">
        <authorList>
            <person name="Varghese N."/>
            <person name="Submissions S."/>
        </authorList>
    </citation>
    <scope>NUCLEOTIDE SEQUENCE [LARGE SCALE GENOMIC DNA]</scope>
    <source>
        <strain evidence="4">DSM 18829</strain>
    </source>
</reference>
<name>A0A1M6GQ25_9FLAO</name>
<dbReference type="RefSeq" id="WP_143161934.1">
    <property type="nucleotide sequence ID" value="NZ_FQZI01000005.1"/>
</dbReference>
<dbReference type="NCBIfam" id="TIGR04183">
    <property type="entry name" value="Por_Secre_tail"/>
    <property type="match status" value="1"/>
</dbReference>
<evidence type="ECO:0000256" key="1">
    <source>
        <dbReference type="ARBA" id="ARBA00022729"/>
    </source>
</evidence>
<dbReference type="EMBL" id="FQZI01000005">
    <property type="protein sequence ID" value="SHJ12051.1"/>
    <property type="molecule type" value="Genomic_DNA"/>
</dbReference>
<protein>
    <submittedName>
        <fullName evidence="3">Por secretion system C-terminal sorting domain-containing protein</fullName>
    </submittedName>
</protein>
<feature type="non-terminal residue" evidence="3">
    <location>
        <position position="1"/>
    </location>
</feature>
<evidence type="ECO:0000259" key="2">
    <source>
        <dbReference type="Pfam" id="PF18962"/>
    </source>
</evidence>
<evidence type="ECO:0000313" key="3">
    <source>
        <dbReference type="EMBL" id="SHJ12051.1"/>
    </source>
</evidence>
<dbReference type="OrthoDB" id="599464at2"/>
<keyword evidence="4" id="KW-1185">Reference proteome</keyword>
<accession>A0A1M6GQ25</accession>
<proteinExistence type="predicted"/>
<evidence type="ECO:0000313" key="4">
    <source>
        <dbReference type="Proteomes" id="UP000184488"/>
    </source>
</evidence>
<feature type="domain" description="Secretion system C-terminal sorting" evidence="2">
    <location>
        <begin position="399"/>
        <end position="476"/>
    </location>
</feature>
<organism evidence="3 4">
    <name type="scientific">Flavobacterium terrae</name>
    <dbReference type="NCBI Taxonomy" id="415425"/>
    <lineage>
        <taxon>Bacteria</taxon>
        <taxon>Pseudomonadati</taxon>
        <taxon>Bacteroidota</taxon>
        <taxon>Flavobacteriia</taxon>
        <taxon>Flavobacteriales</taxon>
        <taxon>Flavobacteriaceae</taxon>
        <taxon>Flavobacterium</taxon>
    </lineage>
</organism>
<dbReference type="AlphaFoldDB" id="A0A1M6GQ25"/>